<feature type="compositionally biased region" description="Polar residues" evidence="1">
    <location>
        <begin position="177"/>
        <end position="187"/>
    </location>
</feature>
<reference evidence="4" key="1">
    <citation type="submission" date="2025-08" db="UniProtKB">
        <authorList>
            <consortium name="RefSeq"/>
        </authorList>
    </citation>
    <scope>IDENTIFICATION</scope>
    <source>
        <strain evidence="4">MV-25-SWS-2005</strain>
        <tissue evidence="4">Whole body</tissue>
    </source>
</reference>
<organism evidence="3 4">
    <name type="scientific">Drosophila pseudoobscura pseudoobscura</name>
    <name type="common">Fruit fly</name>
    <dbReference type="NCBI Taxonomy" id="46245"/>
    <lineage>
        <taxon>Eukaryota</taxon>
        <taxon>Metazoa</taxon>
        <taxon>Ecdysozoa</taxon>
        <taxon>Arthropoda</taxon>
        <taxon>Hexapoda</taxon>
        <taxon>Insecta</taxon>
        <taxon>Pterygota</taxon>
        <taxon>Neoptera</taxon>
        <taxon>Endopterygota</taxon>
        <taxon>Diptera</taxon>
        <taxon>Brachycera</taxon>
        <taxon>Muscomorpha</taxon>
        <taxon>Ephydroidea</taxon>
        <taxon>Drosophilidae</taxon>
        <taxon>Drosophila</taxon>
        <taxon>Sophophora</taxon>
    </lineage>
</organism>
<evidence type="ECO:0000256" key="1">
    <source>
        <dbReference type="SAM" id="MobiDB-lite"/>
    </source>
</evidence>
<dbReference type="KEGG" id="dpo:6903446"/>
<dbReference type="InParanoid" id="A0A6I8UWZ5"/>
<evidence type="ECO:0000313" key="3">
    <source>
        <dbReference type="Proteomes" id="UP000001819"/>
    </source>
</evidence>
<proteinExistence type="predicted"/>
<accession>A0A6I8UWZ5</accession>
<keyword evidence="2" id="KW-0732">Signal</keyword>
<evidence type="ECO:0008006" key="5">
    <source>
        <dbReference type="Google" id="ProtNLM"/>
    </source>
</evidence>
<dbReference type="AlphaFoldDB" id="A0A6I8UWZ5"/>
<feature type="signal peptide" evidence="2">
    <location>
        <begin position="1"/>
        <end position="21"/>
    </location>
</feature>
<feature type="chain" id="PRO_5026120402" description="Secreted protein" evidence="2">
    <location>
        <begin position="22"/>
        <end position="204"/>
    </location>
</feature>
<protein>
    <recommendedName>
        <fullName evidence="5">Secreted protein</fullName>
    </recommendedName>
</protein>
<keyword evidence="3" id="KW-1185">Reference proteome</keyword>
<sequence length="204" mass="23139">MWNKPSLGIFLLYLMASGGSALPADVARYNKLGQSPTKPASLNCSAATTTNRLGLDTESTPSPPEFEYALLGQDPKDQHWYRVSLTPTKNQTGYRAQFATRKQPPFDDQVAHKHDRTIGELLDWLDHSEERKLLQVYRDVLDDEQRETNQRLDNEVRSESDLRPTKSNHQLHLVGEETTTPAQSPNESEPKAVQNFVYFIKGLE</sequence>
<dbReference type="FunCoup" id="A0A6I8UWZ5">
    <property type="interactions" value="1"/>
</dbReference>
<evidence type="ECO:0000256" key="2">
    <source>
        <dbReference type="SAM" id="SignalP"/>
    </source>
</evidence>
<feature type="compositionally biased region" description="Basic and acidic residues" evidence="1">
    <location>
        <begin position="146"/>
        <end position="164"/>
    </location>
</feature>
<evidence type="ECO:0000313" key="4">
    <source>
        <dbReference type="RefSeq" id="XP_002132325.2"/>
    </source>
</evidence>
<dbReference type="RefSeq" id="XP_002132325.2">
    <property type="nucleotide sequence ID" value="XM_002132289.3"/>
</dbReference>
<gene>
    <name evidence="4" type="primary">LOC6903446</name>
</gene>
<name>A0A6I8UWZ5_DROPS</name>
<dbReference type="Proteomes" id="UP000001819">
    <property type="component" value="Chromosome 4"/>
</dbReference>
<feature type="region of interest" description="Disordered" evidence="1">
    <location>
        <begin position="145"/>
        <end position="190"/>
    </location>
</feature>